<evidence type="ECO:0000259" key="8">
    <source>
        <dbReference type="Pfam" id="PF01321"/>
    </source>
</evidence>
<evidence type="ECO:0000313" key="10">
    <source>
        <dbReference type="EMBL" id="GAA5816376.1"/>
    </source>
</evidence>
<dbReference type="InterPro" id="IPR033740">
    <property type="entry name" value="Pept_M24B"/>
</dbReference>
<dbReference type="Pfam" id="PF16189">
    <property type="entry name" value="Creatinase_N_2"/>
    <property type="match status" value="1"/>
</dbReference>
<dbReference type="Gene3D" id="3.40.350.10">
    <property type="entry name" value="Creatinase/prolidase N-terminal domain"/>
    <property type="match status" value="2"/>
</dbReference>
<proteinExistence type="inferred from homology"/>
<comment type="caution">
    <text evidence="10">The sequence shown here is derived from an EMBL/GenBank/DDBJ whole genome shotgun (WGS) entry which is preliminary data.</text>
</comment>
<feature type="domain" description="Peptidase M24" evidence="7">
    <location>
        <begin position="311"/>
        <end position="527"/>
    </location>
</feature>
<dbReference type="SUPFAM" id="SSF53092">
    <property type="entry name" value="Creatinase/prolidase N-terminal domain"/>
    <property type="match status" value="1"/>
</dbReference>
<dbReference type="InterPro" id="IPR001131">
    <property type="entry name" value="Peptidase_M24B_aminopep-P_CS"/>
</dbReference>
<reference evidence="10 11" key="1">
    <citation type="submission" date="2024-04" db="EMBL/GenBank/DDBJ databases">
        <title>genome sequences of Mucor flavus KT1a and Helicostylum pulchrum KT1b strains isolated from the surface of a dry-aged beef.</title>
        <authorList>
            <person name="Toyotome T."/>
            <person name="Hosono M."/>
            <person name="Torimaru M."/>
            <person name="Fukuda K."/>
            <person name="Mikami N."/>
        </authorList>
    </citation>
    <scope>NUCLEOTIDE SEQUENCE [LARGE SCALE GENOMIC DNA]</scope>
    <source>
        <strain evidence="10 11">KT1a</strain>
    </source>
</reference>
<organism evidence="10 11">
    <name type="scientific">Mucor flavus</name>
    <dbReference type="NCBI Taxonomy" id="439312"/>
    <lineage>
        <taxon>Eukaryota</taxon>
        <taxon>Fungi</taxon>
        <taxon>Fungi incertae sedis</taxon>
        <taxon>Mucoromycota</taxon>
        <taxon>Mucoromycotina</taxon>
        <taxon>Mucoromycetes</taxon>
        <taxon>Mucorales</taxon>
        <taxon>Mucorineae</taxon>
        <taxon>Mucoraceae</taxon>
        <taxon>Mucor</taxon>
    </lineage>
</organism>
<evidence type="ECO:0000256" key="2">
    <source>
        <dbReference type="ARBA" id="ARBA00008766"/>
    </source>
</evidence>
<dbReference type="PROSITE" id="PS00491">
    <property type="entry name" value="PROLINE_PEPTIDASE"/>
    <property type="match status" value="1"/>
</dbReference>
<protein>
    <submittedName>
        <fullName evidence="10">Uncharacterized protein</fullName>
    </submittedName>
</protein>
<dbReference type="CDD" id="cd01085">
    <property type="entry name" value="APP"/>
    <property type="match status" value="1"/>
</dbReference>
<dbReference type="InterPro" id="IPR029149">
    <property type="entry name" value="Creatin/AminoP/Spt16_N"/>
</dbReference>
<comment type="cofactor">
    <cofactor evidence="1">
        <name>Mn(2+)</name>
        <dbReference type="ChEBI" id="CHEBI:29035"/>
    </cofactor>
</comment>
<keyword evidence="11" id="KW-1185">Reference proteome</keyword>
<dbReference type="InterPro" id="IPR000587">
    <property type="entry name" value="Creatinase_N"/>
</dbReference>
<evidence type="ECO:0000256" key="4">
    <source>
        <dbReference type="ARBA" id="ARBA00022801"/>
    </source>
</evidence>
<sequence length="601" mass="67078">MVTVTTDRLANLRELMKAHNVDVFLAPSEDAHQSEYIADCDKRRHWISGFTGSAGFAIVTTTEAALFTDGRYFLQASQQLDDNWTLMKQGIPGVPTWQEYLINNLPAGSQIGLDPTLINAADAHQLTLQLESLGSCLVPIQENLIDLAWGKDRPESPKDKVFVQPVQYTGKTIQEKLADLRAYIESKNTFGVVVSALDEVAWLFNLRGSDIECNPVFFSYAIVSEKNAILYLDLDKLTEQVKEHLGSDVIVKAYSQFFQDLKELYLNGKKLIVNNKTSLAVEVAVGETNVLEERSFITDRKAIKTPEELNGMRACHLRDGAALIHYFAWLEQKLLFGEKLDEVDAADRLEQFRAAQEHFVGLSFATISSSGSNGAIIHYKPEKETCKVIDPTQIYLCDSGGQYFDGTTDVTRTFHFGTPTDYEKRCFTRVLQGHIAIDEAIFPKGTTGYLLDPFARQALWKDGLNFLHGTGHGVGSFLNVHEGPHGIGIRPHFNDTALAAGMTVTDEPGYYEDGKFGIRIENVILVKDVDTPNNFGGRGYLGFEHITIVPIGLNLINVELLSPSEIKWINEYHQECLTKLMPLIADDPLAVDWLKKETIPI</sequence>
<evidence type="ECO:0000259" key="7">
    <source>
        <dbReference type="Pfam" id="PF00557"/>
    </source>
</evidence>
<evidence type="ECO:0000256" key="1">
    <source>
        <dbReference type="ARBA" id="ARBA00001936"/>
    </source>
</evidence>
<feature type="domain" description="Peptidase M24 C-terminal" evidence="9">
    <location>
        <begin position="539"/>
        <end position="601"/>
    </location>
</feature>
<evidence type="ECO:0000256" key="5">
    <source>
        <dbReference type="ARBA" id="ARBA00023211"/>
    </source>
</evidence>
<evidence type="ECO:0000313" key="11">
    <source>
        <dbReference type="Proteomes" id="UP001473302"/>
    </source>
</evidence>
<keyword evidence="4" id="KW-0378">Hydrolase</keyword>
<dbReference type="Proteomes" id="UP001473302">
    <property type="component" value="Unassembled WGS sequence"/>
</dbReference>
<evidence type="ECO:0000256" key="3">
    <source>
        <dbReference type="ARBA" id="ARBA00022723"/>
    </source>
</evidence>
<evidence type="ECO:0000259" key="9">
    <source>
        <dbReference type="Pfam" id="PF16188"/>
    </source>
</evidence>
<feature type="domain" description="Creatinase N-terminal" evidence="8">
    <location>
        <begin position="8"/>
        <end position="132"/>
    </location>
</feature>
<keyword evidence="3 6" id="KW-0479">Metal-binding</keyword>
<dbReference type="Pfam" id="PF16188">
    <property type="entry name" value="Peptidase_M24_C"/>
    <property type="match status" value="1"/>
</dbReference>
<dbReference type="InterPro" id="IPR032416">
    <property type="entry name" value="Peptidase_M24_C"/>
</dbReference>
<name>A0ABP9ZBB8_9FUNG</name>
<keyword evidence="5" id="KW-0464">Manganese</keyword>
<dbReference type="InterPro" id="IPR000994">
    <property type="entry name" value="Pept_M24"/>
</dbReference>
<dbReference type="InterPro" id="IPR050422">
    <property type="entry name" value="X-Pro_aminopeptidase_P"/>
</dbReference>
<dbReference type="InterPro" id="IPR036005">
    <property type="entry name" value="Creatinase/aminopeptidase-like"/>
</dbReference>
<comment type="similarity">
    <text evidence="2 6">Belongs to the peptidase M24B family.</text>
</comment>
<dbReference type="SUPFAM" id="SSF55920">
    <property type="entry name" value="Creatinase/aminopeptidase"/>
    <property type="match status" value="1"/>
</dbReference>
<gene>
    <name evidence="10" type="ORF">MFLAVUS_009904</name>
</gene>
<dbReference type="Pfam" id="PF00557">
    <property type="entry name" value="Peptidase_M24"/>
    <property type="match status" value="1"/>
</dbReference>
<dbReference type="EMBL" id="BAABUK010000031">
    <property type="protein sequence ID" value="GAA5816376.1"/>
    <property type="molecule type" value="Genomic_DNA"/>
</dbReference>
<dbReference type="PANTHER" id="PTHR43763:SF6">
    <property type="entry name" value="XAA-PRO AMINOPEPTIDASE 1"/>
    <property type="match status" value="1"/>
</dbReference>
<dbReference type="Gene3D" id="3.90.230.10">
    <property type="entry name" value="Creatinase/methionine aminopeptidase superfamily"/>
    <property type="match status" value="1"/>
</dbReference>
<evidence type="ECO:0000256" key="6">
    <source>
        <dbReference type="RuleBase" id="RU000590"/>
    </source>
</evidence>
<dbReference type="PANTHER" id="PTHR43763">
    <property type="entry name" value="XAA-PRO AMINOPEPTIDASE 1"/>
    <property type="match status" value="1"/>
</dbReference>
<accession>A0ABP9ZBB8</accession>
<dbReference type="Pfam" id="PF01321">
    <property type="entry name" value="Creatinase_N"/>
    <property type="match status" value="1"/>
</dbReference>